<proteinExistence type="inferred from homology"/>
<evidence type="ECO:0000256" key="1">
    <source>
        <dbReference type="ARBA" id="ARBA00007074"/>
    </source>
</evidence>
<keyword evidence="4" id="KW-0788">Thiol protease</keyword>
<dbReference type="InterPro" id="IPR051794">
    <property type="entry name" value="PG_Endopeptidase_C40"/>
</dbReference>
<protein>
    <recommendedName>
        <fullName evidence="6">NlpC/P60 domain-containing protein</fullName>
    </recommendedName>
</protein>
<dbReference type="SUPFAM" id="SSF47090">
    <property type="entry name" value="PGBD-like"/>
    <property type="match status" value="1"/>
</dbReference>
<evidence type="ECO:0000313" key="7">
    <source>
        <dbReference type="EMBL" id="ERL64557.1"/>
    </source>
</evidence>
<comment type="similarity">
    <text evidence="1">Belongs to the peptidase C40 family.</text>
</comment>
<dbReference type="AlphaFoldDB" id="U4TSV2"/>
<keyword evidence="2" id="KW-0645">Protease</keyword>
<dbReference type="Gene3D" id="3.90.1720.10">
    <property type="entry name" value="endopeptidase domain like (from Nostoc punctiforme)"/>
    <property type="match status" value="1"/>
</dbReference>
<accession>U4TSV2</accession>
<evidence type="ECO:0000259" key="6">
    <source>
        <dbReference type="PROSITE" id="PS51935"/>
    </source>
</evidence>
<feature type="signal peptide" evidence="5">
    <location>
        <begin position="1"/>
        <end position="30"/>
    </location>
</feature>
<dbReference type="InterPro" id="IPR038765">
    <property type="entry name" value="Papain-like_cys_pep_sf"/>
</dbReference>
<dbReference type="HOGENOM" id="CLU_027696_0_0_9"/>
<name>U4TSV2_9LACO</name>
<dbReference type="PROSITE" id="PS51935">
    <property type="entry name" value="NLPC_P60"/>
    <property type="match status" value="1"/>
</dbReference>
<dbReference type="Pfam" id="PF03217">
    <property type="entry name" value="SlpA"/>
    <property type="match status" value="3"/>
</dbReference>
<keyword evidence="3" id="KW-0378">Hydrolase</keyword>
<evidence type="ECO:0000256" key="4">
    <source>
        <dbReference type="ARBA" id="ARBA00022807"/>
    </source>
</evidence>
<dbReference type="GO" id="GO:0008234">
    <property type="term" value="F:cysteine-type peptidase activity"/>
    <property type="evidence" value="ECO:0007669"/>
    <property type="project" value="UniProtKB-KW"/>
</dbReference>
<dbReference type="STRING" id="1231336.L248_0852"/>
<feature type="domain" description="NlpC/P60" evidence="6">
    <location>
        <begin position="362"/>
        <end position="500"/>
    </location>
</feature>
<dbReference type="InterPro" id="IPR000064">
    <property type="entry name" value="NLP_P60_dom"/>
</dbReference>
<organism evidence="7 8">
    <name type="scientific">Schleiferilactobacillus shenzhenensis LY-73</name>
    <dbReference type="NCBI Taxonomy" id="1231336"/>
    <lineage>
        <taxon>Bacteria</taxon>
        <taxon>Bacillati</taxon>
        <taxon>Bacillota</taxon>
        <taxon>Bacilli</taxon>
        <taxon>Lactobacillales</taxon>
        <taxon>Lactobacillaceae</taxon>
        <taxon>Schleiferilactobacillus</taxon>
    </lineage>
</organism>
<dbReference type="Pfam" id="PF00877">
    <property type="entry name" value="NLPC_P60"/>
    <property type="match status" value="1"/>
</dbReference>
<dbReference type="GO" id="GO:0006508">
    <property type="term" value="P:proteolysis"/>
    <property type="evidence" value="ECO:0007669"/>
    <property type="project" value="UniProtKB-KW"/>
</dbReference>
<keyword evidence="8" id="KW-1185">Reference proteome</keyword>
<dbReference type="InterPro" id="IPR024968">
    <property type="entry name" value="SlpA_C_lactobacillus"/>
</dbReference>
<evidence type="ECO:0000313" key="8">
    <source>
        <dbReference type="Proteomes" id="UP000030647"/>
    </source>
</evidence>
<feature type="chain" id="PRO_5004656029" description="NlpC/P60 domain-containing protein" evidence="5">
    <location>
        <begin position="31"/>
        <end position="500"/>
    </location>
</feature>
<dbReference type="PANTHER" id="PTHR47359:SF3">
    <property type="entry name" value="NLP_P60 DOMAIN-CONTAINING PROTEIN-RELATED"/>
    <property type="match status" value="1"/>
</dbReference>
<evidence type="ECO:0000256" key="2">
    <source>
        <dbReference type="ARBA" id="ARBA00022670"/>
    </source>
</evidence>
<dbReference type="OrthoDB" id="9813118at2"/>
<dbReference type="Proteomes" id="UP000030647">
    <property type="component" value="Unassembled WGS sequence"/>
</dbReference>
<evidence type="ECO:0000256" key="5">
    <source>
        <dbReference type="SAM" id="SignalP"/>
    </source>
</evidence>
<gene>
    <name evidence="7" type="ORF">L248_0852</name>
</gene>
<dbReference type="SUPFAM" id="SSF54001">
    <property type="entry name" value="Cysteine proteinases"/>
    <property type="match status" value="1"/>
</dbReference>
<dbReference type="eggNOG" id="COG0791">
    <property type="taxonomic scope" value="Bacteria"/>
</dbReference>
<evidence type="ECO:0000256" key="3">
    <source>
        <dbReference type="ARBA" id="ARBA00022801"/>
    </source>
</evidence>
<dbReference type="RefSeq" id="WP_022530184.1">
    <property type="nucleotide sequence ID" value="NZ_KI271596.1"/>
</dbReference>
<dbReference type="PANTHER" id="PTHR47359">
    <property type="entry name" value="PEPTIDOGLYCAN DL-ENDOPEPTIDASE CWLO"/>
    <property type="match status" value="1"/>
</dbReference>
<reference evidence="8" key="1">
    <citation type="journal article" date="2013" name="Genome Announc.">
        <title>Whole-Genome Sequencing of Lactobacillus shenzhenensis Strain LY-73T.</title>
        <authorList>
            <person name="Lin Z."/>
            <person name="Liu Z."/>
            <person name="Yang R."/>
            <person name="Zou Y."/>
            <person name="Wan D."/>
            <person name="Chen J."/>
            <person name="Guo M."/>
            <person name="Zhao J."/>
            <person name="Fang C."/>
            <person name="Yang R."/>
            <person name="Liu F."/>
        </authorList>
    </citation>
    <scope>NUCLEOTIDE SEQUENCE [LARGE SCALE GENOMIC DNA]</scope>
    <source>
        <strain evidence="8">LY-73</strain>
    </source>
</reference>
<keyword evidence="5" id="KW-0732">Signal</keyword>
<dbReference type="EMBL" id="KI271596">
    <property type="protein sequence ID" value="ERL64557.1"/>
    <property type="molecule type" value="Genomic_DNA"/>
</dbReference>
<dbReference type="InterPro" id="IPR036365">
    <property type="entry name" value="PGBD-like_sf"/>
</dbReference>
<sequence>MKKTIKLAMVTAFSALILGPLLGPATAVTAADGDSSSTIAPAPVTVTPYRDVAIIQTAQAKLYTGLGTNASVARTLPKNSSWQVWGKADVNGQTFYQVAPNQFVSGADISLKSAYTALPANYVVGVNKAAPLYSGFGAHATATGTTLKVGSTWKAATKVTANGTTWYQIGTNQWVSGADIGELAHNAATSTTKTITLTSATPLWNGIMASYAGSWLPKGSRWKVTAEAKSTNGQTWYMVSTNQWINANAGTIGSTYQNPSPYWQIQSTQIQPTGTVGYNLVEGSEGVKTWFTLWWLGLSNSYSRMNATAVNKVKYYQRQWGLPVTGVVDVKFWTHMGFPYQRWFDIDKYIAPLKTNANSTRSQHIEAMISTAYQYLGNPYIVGASSSPGYGTDCSGLVMQSLYSAGINPLPSSSIRHAQPGYEWESRNLWANPQLKKVPYSQRQRGDLIFYYEPGTGLIWHVAIYLGNNQVIESWPPKTMVQPIVNSQRSWIAGVGRPFI</sequence>